<dbReference type="PANTHER" id="PTHR35089:SF1">
    <property type="entry name" value="CHAPERONE PROTEIN SKP"/>
    <property type="match status" value="1"/>
</dbReference>
<feature type="signal peptide" evidence="4">
    <location>
        <begin position="1"/>
        <end position="18"/>
    </location>
</feature>
<comment type="similarity">
    <text evidence="1">Belongs to the Skp family.</text>
</comment>
<sequence length="173" mass="19622">MAAVIAVLFTATAGVASAEDKADKARFGYVNVRKVFAESKAGKHYKVELDKLTKQKKDQLAREEQKLKDMQAAYEKEQLTLTEARKKERQRDFQQKAEAYQKLTQEAQREVNQKDAEYTQKAMAEIGGIVGEIARQEKLMLVFEKNQMPVLYAEDGPDLTDTVIKKYDAKAGK</sequence>
<dbReference type="EMBL" id="MFSY01000020">
    <property type="protein sequence ID" value="OGI47423.1"/>
    <property type="molecule type" value="Genomic_DNA"/>
</dbReference>
<dbReference type="GO" id="GO:0050821">
    <property type="term" value="P:protein stabilization"/>
    <property type="evidence" value="ECO:0007669"/>
    <property type="project" value="TreeGrafter"/>
</dbReference>
<dbReference type="AlphaFoldDB" id="A0A1F6TQL5"/>
<evidence type="ECO:0000256" key="4">
    <source>
        <dbReference type="SAM" id="SignalP"/>
    </source>
</evidence>
<protein>
    <recommendedName>
        <fullName evidence="7">OmpH family outer membrane protein</fullName>
    </recommendedName>
</protein>
<dbReference type="GO" id="GO:0051082">
    <property type="term" value="F:unfolded protein binding"/>
    <property type="evidence" value="ECO:0007669"/>
    <property type="project" value="InterPro"/>
</dbReference>
<evidence type="ECO:0000256" key="2">
    <source>
        <dbReference type="ARBA" id="ARBA00022729"/>
    </source>
</evidence>
<evidence type="ECO:0008006" key="7">
    <source>
        <dbReference type="Google" id="ProtNLM"/>
    </source>
</evidence>
<dbReference type="InterPro" id="IPR005632">
    <property type="entry name" value="Chaperone_Skp"/>
</dbReference>
<proteinExistence type="inferred from homology"/>
<evidence type="ECO:0000313" key="5">
    <source>
        <dbReference type="EMBL" id="OGI47423.1"/>
    </source>
</evidence>
<dbReference type="Proteomes" id="UP000179360">
    <property type="component" value="Unassembled WGS sequence"/>
</dbReference>
<reference evidence="5 6" key="1">
    <citation type="journal article" date="2016" name="Nat. Commun.">
        <title>Thousands of microbial genomes shed light on interconnected biogeochemical processes in an aquifer system.</title>
        <authorList>
            <person name="Anantharaman K."/>
            <person name="Brown C.T."/>
            <person name="Hug L.A."/>
            <person name="Sharon I."/>
            <person name="Castelle C.J."/>
            <person name="Probst A.J."/>
            <person name="Thomas B.C."/>
            <person name="Singh A."/>
            <person name="Wilkins M.J."/>
            <person name="Karaoz U."/>
            <person name="Brodie E.L."/>
            <person name="Williams K.H."/>
            <person name="Hubbard S.S."/>
            <person name="Banfield J.F."/>
        </authorList>
    </citation>
    <scope>NUCLEOTIDE SEQUENCE [LARGE SCALE GENOMIC DNA]</scope>
</reference>
<dbReference type="SMART" id="SM00935">
    <property type="entry name" value="OmpH"/>
    <property type="match status" value="1"/>
</dbReference>
<dbReference type="Pfam" id="PF03938">
    <property type="entry name" value="OmpH"/>
    <property type="match status" value="1"/>
</dbReference>
<organism evidence="5 6">
    <name type="scientific">Candidatus Muproteobacteria bacterium RIFCSPHIGHO2_01_FULL_65_16</name>
    <dbReference type="NCBI Taxonomy" id="1817764"/>
    <lineage>
        <taxon>Bacteria</taxon>
        <taxon>Pseudomonadati</taxon>
        <taxon>Pseudomonadota</taxon>
        <taxon>Candidatus Muproteobacteria</taxon>
    </lineage>
</organism>
<keyword evidence="3" id="KW-0175">Coiled coil</keyword>
<feature type="coiled-coil region" evidence="3">
    <location>
        <begin position="53"/>
        <end position="117"/>
    </location>
</feature>
<name>A0A1F6TQL5_9PROT</name>
<keyword evidence="2 4" id="KW-0732">Signal</keyword>
<gene>
    <name evidence="5" type="ORF">A2637_02380</name>
</gene>
<dbReference type="PANTHER" id="PTHR35089">
    <property type="entry name" value="CHAPERONE PROTEIN SKP"/>
    <property type="match status" value="1"/>
</dbReference>
<evidence type="ECO:0000313" key="6">
    <source>
        <dbReference type="Proteomes" id="UP000179360"/>
    </source>
</evidence>
<feature type="chain" id="PRO_5009225612" description="OmpH family outer membrane protein" evidence="4">
    <location>
        <begin position="19"/>
        <end position="173"/>
    </location>
</feature>
<evidence type="ECO:0000256" key="1">
    <source>
        <dbReference type="ARBA" id="ARBA00009091"/>
    </source>
</evidence>
<dbReference type="InterPro" id="IPR024930">
    <property type="entry name" value="Skp_dom_sf"/>
</dbReference>
<comment type="caution">
    <text evidence="5">The sequence shown here is derived from an EMBL/GenBank/DDBJ whole genome shotgun (WGS) entry which is preliminary data.</text>
</comment>
<dbReference type="SUPFAM" id="SSF111384">
    <property type="entry name" value="OmpH-like"/>
    <property type="match status" value="1"/>
</dbReference>
<dbReference type="Gene3D" id="3.30.910.20">
    <property type="entry name" value="Skp domain"/>
    <property type="match status" value="1"/>
</dbReference>
<accession>A0A1F6TQL5</accession>
<dbReference type="STRING" id="1817764.A2637_02380"/>
<dbReference type="GO" id="GO:0005829">
    <property type="term" value="C:cytosol"/>
    <property type="evidence" value="ECO:0007669"/>
    <property type="project" value="TreeGrafter"/>
</dbReference>
<evidence type="ECO:0000256" key="3">
    <source>
        <dbReference type="SAM" id="Coils"/>
    </source>
</evidence>